<dbReference type="EMBL" id="SRLO01000278">
    <property type="protein sequence ID" value="TNN63208.1"/>
    <property type="molecule type" value="Genomic_DNA"/>
</dbReference>
<evidence type="ECO:0000256" key="4">
    <source>
        <dbReference type="SAM" id="MobiDB-lite"/>
    </source>
</evidence>
<feature type="repeat" description="WD" evidence="3">
    <location>
        <begin position="192"/>
        <end position="214"/>
    </location>
</feature>
<comment type="caution">
    <text evidence="5">The sequence shown here is derived from an EMBL/GenBank/DDBJ whole genome shotgun (WGS) entry which is preliminary data.</text>
</comment>
<dbReference type="PRINTS" id="PR00320">
    <property type="entry name" value="GPROTEINBRPT"/>
</dbReference>
<protein>
    <submittedName>
        <fullName evidence="5">WD repeat-containing protein 31</fullName>
    </submittedName>
</protein>
<dbReference type="InterPro" id="IPR040066">
    <property type="entry name" value="WDR31"/>
</dbReference>
<dbReference type="OrthoDB" id="6262491at2759"/>
<keyword evidence="1 3" id="KW-0853">WD repeat</keyword>
<dbReference type="InterPro" id="IPR015943">
    <property type="entry name" value="WD40/YVTN_repeat-like_dom_sf"/>
</dbReference>
<feature type="repeat" description="WD" evidence="3">
    <location>
        <begin position="79"/>
        <end position="120"/>
    </location>
</feature>
<reference evidence="5 6" key="1">
    <citation type="submission" date="2019-03" db="EMBL/GenBank/DDBJ databases">
        <title>First draft genome of Liparis tanakae, snailfish: a comprehensive survey of snailfish specific genes.</title>
        <authorList>
            <person name="Kim W."/>
            <person name="Song I."/>
            <person name="Jeong J.-H."/>
            <person name="Kim D."/>
            <person name="Kim S."/>
            <person name="Ryu S."/>
            <person name="Song J.Y."/>
            <person name="Lee S.K."/>
        </authorList>
    </citation>
    <scope>NUCLEOTIDE SEQUENCE [LARGE SCALE GENOMIC DNA]</scope>
    <source>
        <tissue evidence="5">Muscle</tissue>
    </source>
</reference>
<evidence type="ECO:0000313" key="6">
    <source>
        <dbReference type="Proteomes" id="UP000314294"/>
    </source>
</evidence>
<proteinExistence type="predicted"/>
<dbReference type="InterPro" id="IPR020472">
    <property type="entry name" value="WD40_PAC1"/>
</dbReference>
<dbReference type="SUPFAM" id="SSF50978">
    <property type="entry name" value="WD40 repeat-like"/>
    <property type="match status" value="1"/>
</dbReference>
<dbReference type="Proteomes" id="UP000314294">
    <property type="component" value="Unassembled WGS sequence"/>
</dbReference>
<dbReference type="InterPro" id="IPR036322">
    <property type="entry name" value="WD40_repeat_dom_sf"/>
</dbReference>
<sequence length="276" mass="29775">MGKLQSKFRKRSDLYRASQGEKADTTFDSQVMQHEPAHQGSINTVTNLTPDLCVSGGSDQAVVVYDWKQGRVCQSFQGHNREVTKVTHVCWVPGSSSIVQTSEDKTIRVWDSRTWQVTNTFPAKQYIQTHCDVSPNGNYLMSSSNGFGGQGCEATLWDLRQPGCKVVEYRGHLQTAACCMFLPTPPGGPVQVATSSHDGSVKIWDQNTAVCLGTLYLDGAGPLVCLAPTDSNSLLCASFNNGLHHIQVGHGPNQAQVSGAESGGLGGMDIKVVARF</sequence>
<evidence type="ECO:0000256" key="2">
    <source>
        <dbReference type="ARBA" id="ARBA00022737"/>
    </source>
</evidence>
<name>A0A4Z2HBF8_9TELE</name>
<keyword evidence="2" id="KW-0677">Repeat</keyword>
<evidence type="ECO:0000256" key="1">
    <source>
        <dbReference type="ARBA" id="ARBA00022574"/>
    </source>
</evidence>
<dbReference type="PROSITE" id="PS50082">
    <property type="entry name" value="WD_REPEATS_2"/>
    <property type="match status" value="2"/>
</dbReference>
<evidence type="ECO:0000256" key="3">
    <source>
        <dbReference type="PROSITE-ProRule" id="PRU00221"/>
    </source>
</evidence>
<organism evidence="5 6">
    <name type="scientific">Liparis tanakae</name>
    <name type="common">Tanaka's snailfish</name>
    <dbReference type="NCBI Taxonomy" id="230148"/>
    <lineage>
        <taxon>Eukaryota</taxon>
        <taxon>Metazoa</taxon>
        <taxon>Chordata</taxon>
        <taxon>Craniata</taxon>
        <taxon>Vertebrata</taxon>
        <taxon>Euteleostomi</taxon>
        <taxon>Actinopterygii</taxon>
        <taxon>Neopterygii</taxon>
        <taxon>Teleostei</taxon>
        <taxon>Neoteleostei</taxon>
        <taxon>Acanthomorphata</taxon>
        <taxon>Eupercaria</taxon>
        <taxon>Perciformes</taxon>
        <taxon>Cottioidei</taxon>
        <taxon>Cottales</taxon>
        <taxon>Liparidae</taxon>
        <taxon>Liparis</taxon>
    </lineage>
</organism>
<gene>
    <name evidence="5" type="primary">WDR31</name>
    <name evidence="5" type="ORF">EYF80_026551</name>
</gene>
<dbReference type="PANTHER" id="PTHR19869:SF1">
    <property type="entry name" value="WD REPEAT-CONTAINING PROTEIN 31"/>
    <property type="match status" value="1"/>
</dbReference>
<dbReference type="SMART" id="SM00320">
    <property type="entry name" value="WD40"/>
    <property type="match status" value="4"/>
</dbReference>
<feature type="compositionally biased region" description="Basic and acidic residues" evidence="4">
    <location>
        <begin position="11"/>
        <end position="25"/>
    </location>
</feature>
<feature type="region of interest" description="Disordered" evidence="4">
    <location>
        <begin position="1"/>
        <end position="27"/>
    </location>
</feature>
<dbReference type="PANTHER" id="PTHR19869">
    <property type="entry name" value="SPERMATID WD-REPEAT PROTEIN"/>
    <property type="match status" value="1"/>
</dbReference>
<accession>A0A4Z2HBF8</accession>
<dbReference type="Gene3D" id="2.130.10.10">
    <property type="entry name" value="YVTN repeat-like/Quinoprotein amine dehydrogenase"/>
    <property type="match status" value="1"/>
</dbReference>
<keyword evidence="6" id="KW-1185">Reference proteome</keyword>
<feature type="compositionally biased region" description="Basic residues" evidence="4">
    <location>
        <begin position="1"/>
        <end position="10"/>
    </location>
</feature>
<evidence type="ECO:0000313" key="5">
    <source>
        <dbReference type="EMBL" id="TNN63208.1"/>
    </source>
</evidence>
<dbReference type="InterPro" id="IPR001680">
    <property type="entry name" value="WD40_rpt"/>
</dbReference>
<dbReference type="Pfam" id="PF00400">
    <property type="entry name" value="WD40"/>
    <property type="match status" value="2"/>
</dbReference>
<dbReference type="AlphaFoldDB" id="A0A4Z2HBF8"/>